<dbReference type="Gene3D" id="2.30.110.10">
    <property type="entry name" value="Electron Transport, Fmn-binding Protein, Chain A"/>
    <property type="match status" value="1"/>
</dbReference>
<reference evidence="1 2" key="1">
    <citation type="submission" date="2018-10" db="EMBL/GenBank/DDBJ databases">
        <title>Draft Genome Sequence of Anaerotignum sp. KCTC 15736.</title>
        <authorList>
            <person name="Choi S.H."/>
            <person name="Kim J.S."/>
            <person name="Kang S.W."/>
            <person name="Lee J.S."/>
            <person name="Park S.H."/>
        </authorList>
    </citation>
    <scope>NUCLEOTIDE SEQUENCE [LARGE SCALE GENOMIC DNA]</scope>
    <source>
        <strain evidence="1 2">KCTC 15736</strain>
    </source>
</reference>
<proteinExistence type="predicted"/>
<keyword evidence="2" id="KW-1185">Reference proteome</keyword>
<dbReference type="PANTHER" id="PTHR34071">
    <property type="entry name" value="5-NITROIMIDAZOLE ANTIBIOTICS RESISTANCE PROTEIN, NIMA-FAMILY-RELATED PROTEIN-RELATED"/>
    <property type="match status" value="1"/>
</dbReference>
<name>A0A401LBH8_9FIRM</name>
<accession>A0A401LBH8</accession>
<dbReference type="SUPFAM" id="SSF50475">
    <property type="entry name" value="FMN-binding split barrel"/>
    <property type="match status" value="1"/>
</dbReference>
<protein>
    <submittedName>
        <fullName evidence="1">Nitroimidazole resistance protein</fullName>
    </submittedName>
</protein>
<dbReference type="InterPro" id="IPR024747">
    <property type="entry name" value="Pyridox_Oxase-rel"/>
</dbReference>
<dbReference type="InterPro" id="IPR012349">
    <property type="entry name" value="Split_barrel_FMN-bd"/>
</dbReference>
<dbReference type="EMBL" id="BHVZ01000001">
    <property type="protein sequence ID" value="GCB28834.1"/>
    <property type="molecule type" value="Genomic_DNA"/>
</dbReference>
<evidence type="ECO:0000313" key="1">
    <source>
        <dbReference type="EMBL" id="GCB28834.1"/>
    </source>
</evidence>
<comment type="caution">
    <text evidence="1">The sequence shown here is derived from an EMBL/GenBank/DDBJ whole genome shotgun (WGS) entry which is preliminary data.</text>
</comment>
<dbReference type="Proteomes" id="UP000287361">
    <property type="component" value="Unassembled WGS sequence"/>
</dbReference>
<dbReference type="Pfam" id="PF12900">
    <property type="entry name" value="Pyridox_ox_2"/>
    <property type="match status" value="1"/>
</dbReference>
<organism evidence="1 2">
    <name type="scientific">Anaerotignum faecicola</name>
    <dbReference type="NCBI Taxonomy" id="2358141"/>
    <lineage>
        <taxon>Bacteria</taxon>
        <taxon>Bacillati</taxon>
        <taxon>Bacillota</taxon>
        <taxon>Clostridia</taxon>
        <taxon>Lachnospirales</taxon>
        <taxon>Anaerotignaceae</taxon>
        <taxon>Anaerotignum</taxon>
    </lineage>
</organism>
<sequence length="158" mass="17908">MFRPMRRSKQALSAQETKALLSTEKRGILAVNGDEGYPFAIPVNYYYDDAQGKIFIHGGKAGHKVDALKRDDKVCFTVYGNEAFEEGDWAPYLHSVIVFGRCKLVADAGQTEDRVRELALKYYPTKEEAEAEIVKGIHAVQLYEITIEHMTGKRIHEK</sequence>
<evidence type="ECO:0000313" key="2">
    <source>
        <dbReference type="Proteomes" id="UP000287361"/>
    </source>
</evidence>
<dbReference type="AlphaFoldDB" id="A0A401LBH8"/>
<gene>
    <name evidence="1" type="ORF">KGMB03357_04950</name>
</gene>
<dbReference type="PANTHER" id="PTHR34071:SF2">
    <property type="entry name" value="FLAVIN-NUCLEOTIDE-BINDING PROTEIN"/>
    <property type="match status" value="1"/>
</dbReference>
<dbReference type="OrthoDB" id="9794935at2"/>